<sequence length="254" mass="29498">MKFLHQFTSSITLLILIVSSKAEEEDGTKRAPSAFTEVRGKQFISDEAFNEVLNNKDADQQATVAPEISDNYVLEKRSPMGFFGTRGKKPSDWLGYNEEMYKRAPMGFVGMRGKKESLDYFNEPSLKRARMGFFGMRGKRYFVEPQYQEEKRAPMGFFGMRGKKDFEDSYYDNKRAPNGFFGVRGKKQPYGFFGMRGKKYPYEFRGKFVGVRGKKSQITVPKYIYEEPNVDKLISDLDYNQLMLLLTEQDESRQ</sequence>
<organism evidence="2 3">
    <name type="scientific">Hypothenemus hampei</name>
    <name type="common">Coffee berry borer</name>
    <dbReference type="NCBI Taxonomy" id="57062"/>
    <lineage>
        <taxon>Eukaryota</taxon>
        <taxon>Metazoa</taxon>
        <taxon>Ecdysozoa</taxon>
        <taxon>Arthropoda</taxon>
        <taxon>Hexapoda</taxon>
        <taxon>Insecta</taxon>
        <taxon>Pterygota</taxon>
        <taxon>Neoptera</taxon>
        <taxon>Endopterygota</taxon>
        <taxon>Coleoptera</taxon>
        <taxon>Polyphaga</taxon>
        <taxon>Cucujiformia</taxon>
        <taxon>Curculionidae</taxon>
        <taxon>Scolytinae</taxon>
        <taxon>Hypothenemus</taxon>
    </lineage>
</organism>
<keyword evidence="1" id="KW-0732">Signal</keyword>
<keyword evidence="3" id="KW-1185">Reference proteome</keyword>
<feature type="chain" id="PRO_5044843161" description="Tachykinin" evidence="1">
    <location>
        <begin position="23"/>
        <end position="254"/>
    </location>
</feature>
<evidence type="ECO:0000313" key="2">
    <source>
        <dbReference type="EMBL" id="KAL1498039.1"/>
    </source>
</evidence>
<accession>A0ABD1EP08</accession>
<comment type="caution">
    <text evidence="2">The sequence shown here is derived from an EMBL/GenBank/DDBJ whole genome shotgun (WGS) entry which is preliminary data.</text>
</comment>
<protein>
    <recommendedName>
        <fullName evidence="4">Tachykinin</fullName>
    </recommendedName>
</protein>
<feature type="signal peptide" evidence="1">
    <location>
        <begin position="1"/>
        <end position="22"/>
    </location>
</feature>
<dbReference type="Proteomes" id="UP001566132">
    <property type="component" value="Unassembled WGS sequence"/>
</dbReference>
<name>A0ABD1EP08_HYPHA</name>
<dbReference type="AlphaFoldDB" id="A0ABD1EP08"/>
<gene>
    <name evidence="2" type="ORF">ABEB36_008899</name>
</gene>
<evidence type="ECO:0000313" key="3">
    <source>
        <dbReference type="Proteomes" id="UP001566132"/>
    </source>
</evidence>
<reference evidence="2 3" key="1">
    <citation type="submission" date="2024-05" db="EMBL/GenBank/DDBJ databases">
        <title>Genetic variation in Jamaican populations of the coffee berry borer (Hypothenemus hampei).</title>
        <authorList>
            <person name="Errbii M."/>
            <person name="Myrie A."/>
        </authorList>
    </citation>
    <scope>NUCLEOTIDE SEQUENCE [LARGE SCALE GENOMIC DNA]</scope>
    <source>
        <strain evidence="2">JA-Hopewell-2020-01-JO</strain>
        <tissue evidence="2">Whole body</tissue>
    </source>
</reference>
<evidence type="ECO:0008006" key="4">
    <source>
        <dbReference type="Google" id="ProtNLM"/>
    </source>
</evidence>
<dbReference type="EMBL" id="JBDJPC010000006">
    <property type="protein sequence ID" value="KAL1498039.1"/>
    <property type="molecule type" value="Genomic_DNA"/>
</dbReference>
<proteinExistence type="predicted"/>
<evidence type="ECO:0000256" key="1">
    <source>
        <dbReference type="SAM" id="SignalP"/>
    </source>
</evidence>